<name>A0A1X1PB66_9BURK</name>
<evidence type="ECO:0000313" key="2">
    <source>
        <dbReference type="EMBL" id="ORT82505.1"/>
    </source>
</evidence>
<gene>
    <name evidence="2" type="ORF">B7G54_27310</name>
</gene>
<dbReference type="AlphaFoldDB" id="A0A1X1PB66"/>
<accession>A0A1X1PB66</accession>
<evidence type="ECO:0000256" key="1">
    <source>
        <dbReference type="SAM" id="MobiDB-lite"/>
    </source>
</evidence>
<keyword evidence="3" id="KW-1185">Reference proteome</keyword>
<organism evidence="2 3">
    <name type="scientific">Burkholderia puraquae</name>
    <dbReference type="NCBI Taxonomy" id="1904757"/>
    <lineage>
        <taxon>Bacteria</taxon>
        <taxon>Pseudomonadati</taxon>
        <taxon>Pseudomonadota</taxon>
        <taxon>Betaproteobacteria</taxon>
        <taxon>Burkholderiales</taxon>
        <taxon>Burkholderiaceae</taxon>
        <taxon>Burkholderia</taxon>
        <taxon>Burkholderia cepacia complex</taxon>
    </lineage>
</organism>
<dbReference type="Proteomes" id="UP000193146">
    <property type="component" value="Unassembled WGS sequence"/>
</dbReference>
<proteinExistence type="predicted"/>
<evidence type="ECO:0000313" key="3">
    <source>
        <dbReference type="Proteomes" id="UP000193146"/>
    </source>
</evidence>
<reference evidence="2 3" key="1">
    <citation type="submission" date="2017-04" db="EMBL/GenBank/DDBJ databases">
        <title>Burkholderia puraquae sp. nov., a novel Burkholderia cepacia complex species from hospital setting samples.</title>
        <authorList>
            <person name="Martina P."/>
            <person name="Leguizamon M."/>
            <person name="Prieto C."/>
            <person name="Sousa S."/>
            <person name="Montanaro P."/>
            <person name="Draghi W."/>
            <person name="Staembler M."/>
            <person name="Bettiol M."/>
            <person name="Figoli C."/>
            <person name="Palau J."/>
            <person name="Alvarez F."/>
            <person name="Benetti S."/>
            <person name="Anchat E."/>
            <person name="Vescina C."/>
            <person name="Ferreras J."/>
            <person name="Lasch P."/>
            <person name="Lagares A."/>
            <person name="Zorreguieta A."/>
            <person name="Yantorno O."/>
            <person name="Bosch A."/>
        </authorList>
    </citation>
    <scope>NUCLEOTIDE SEQUENCE [LARGE SCALE GENOMIC DNA]</scope>
    <source>
        <strain evidence="2 3">CAMPA 1040</strain>
    </source>
</reference>
<comment type="caution">
    <text evidence="2">The sequence shown here is derived from an EMBL/GenBank/DDBJ whole genome shotgun (WGS) entry which is preliminary data.</text>
</comment>
<dbReference type="EMBL" id="NBYX01000017">
    <property type="protein sequence ID" value="ORT82505.1"/>
    <property type="molecule type" value="Genomic_DNA"/>
</dbReference>
<feature type="region of interest" description="Disordered" evidence="1">
    <location>
        <begin position="29"/>
        <end position="51"/>
    </location>
</feature>
<sequence>MCASGNCSAAHARAARCGRRQARVAVPRALAGAPKQSGATCTPDRAAAHPAVAATNRPNGRRRHAPFDFDRLCA</sequence>
<protein>
    <submittedName>
        <fullName evidence="2">Uncharacterized protein</fullName>
    </submittedName>
</protein>